<evidence type="ECO:0000256" key="1">
    <source>
        <dbReference type="ARBA" id="ARBA00000085"/>
    </source>
</evidence>
<evidence type="ECO:0000259" key="8">
    <source>
        <dbReference type="PROSITE" id="PS50109"/>
    </source>
</evidence>
<feature type="transmembrane region" description="Helical" evidence="7">
    <location>
        <begin position="222"/>
        <end position="240"/>
    </location>
</feature>
<evidence type="ECO:0000256" key="4">
    <source>
        <dbReference type="ARBA" id="ARBA00022679"/>
    </source>
</evidence>
<keyword evidence="7" id="KW-0812">Transmembrane</keyword>
<keyword evidence="3" id="KW-0597">Phosphoprotein</keyword>
<dbReference type="Pfam" id="PF07695">
    <property type="entry name" value="7TMR-DISM_7TM"/>
    <property type="match status" value="1"/>
</dbReference>
<sequence length="614" mass="66402">MAELLMRGLLILMLWGLAVYEARAQSCSTAPEAQNLQACSQLAAAPSGADASLRWQRIELQGAGPQTRVLALGVPDVQALELWQAQGGEPQRRWRLQALDAQTARPLPGPRLALPLSLAPGRNTLWLGYRVHGDGRLDPQLLSPGAERQAQQRRDVLNGLIFGVMVTLAAVVATARWVGGPSAYLAYVALVLAQLLMLLHTEGYAFAWLWPELAGWNQRAPLVLGLLSLAAHAAFAMQFLQMRQHMPRLWRAHALLLALLLPALGAVLLPDAVRLGVLMGLLYAPLALGAAVQAWRLGLPGAPLYTLGAGALLLVSVLFFSLGVLGLNPLPSVHFLDYPKIGALLEAAFFSAAFINRVRAEQRRQAEQRLRRLAEAEELLALEQQRQAALALAQRQGLRLAGASHDISQPLASLRFAIEALKRSAAPGAITQHLDHTLAYAQTLLSDLIQQTRAELPSGPDRIALGPWLREQLAQHEAAAAARGLRLRLAPCRAELQASQLMLARVLHNLLGNALRYTARGRVLVGVRRRPGALELQVWDSGPGLAPAQLERLQQPFERGSSAADGGHGLGLFIVKSLCEQCGWTLRIHSRLGRGSGFCVRIPQAPITVDTVSA</sequence>
<comment type="catalytic activity">
    <reaction evidence="1">
        <text>ATP + protein L-histidine = ADP + protein N-phospho-L-histidine.</text>
        <dbReference type="EC" id="2.7.13.3"/>
    </reaction>
</comment>
<keyword evidence="10" id="KW-1185">Reference proteome</keyword>
<dbReference type="InterPro" id="IPR005467">
    <property type="entry name" value="His_kinase_dom"/>
</dbReference>
<feature type="transmembrane region" description="Helical" evidence="7">
    <location>
        <begin position="252"/>
        <end position="269"/>
    </location>
</feature>
<dbReference type="Gene3D" id="3.30.565.10">
    <property type="entry name" value="Histidine kinase-like ATPase, C-terminal domain"/>
    <property type="match status" value="1"/>
</dbReference>
<organism evidence="9 10">
    <name type="scientific">Inhella proteolytica</name>
    <dbReference type="NCBI Taxonomy" id="2795029"/>
    <lineage>
        <taxon>Bacteria</taxon>
        <taxon>Pseudomonadati</taxon>
        <taxon>Pseudomonadota</taxon>
        <taxon>Betaproteobacteria</taxon>
        <taxon>Burkholderiales</taxon>
        <taxon>Sphaerotilaceae</taxon>
        <taxon>Inhella</taxon>
    </lineage>
</organism>
<feature type="coiled-coil region" evidence="6">
    <location>
        <begin position="357"/>
        <end position="386"/>
    </location>
</feature>
<dbReference type="InterPro" id="IPR004358">
    <property type="entry name" value="Sig_transdc_His_kin-like_C"/>
</dbReference>
<accession>A0A931NCT3</accession>
<dbReference type="Gene3D" id="2.60.40.2380">
    <property type="match status" value="1"/>
</dbReference>
<dbReference type="GO" id="GO:0009927">
    <property type="term" value="F:histidine phosphotransfer kinase activity"/>
    <property type="evidence" value="ECO:0007669"/>
    <property type="project" value="TreeGrafter"/>
</dbReference>
<evidence type="ECO:0000256" key="6">
    <source>
        <dbReference type="SAM" id="Coils"/>
    </source>
</evidence>
<dbReference type="GO" id="GO:0000155">
    <property type="term" value="F:phosphorelay sensor kinase activity"/>
    <property type="evidence" value="ECO:0007669"/>
    <property type="project" value="InterPro"/>
</dbReference>
<dbReference type="Pfam" id="PF02518">
    <property type="entry name" value="HATPase_c"/>
    <property type="match status" value="1"/>
</dbReference>
<feature type="transmembrane region" description="Helical" evidence="7">
    <location>
        <begin position="275"/>
        <end position="292"/>
    </location>
</feature>
<dbReference type="GO" id="GO:0005886">
    <property type="term" value="C:plasma membrane"/>
    <property type="evidence" value="ECO:0007669"/>
    <property type="project" value="TreeGrafter"/>
</dbReference>
<evidence type="ECO:0000256" key="7">
    <source>
        <dbReference type="SAM" id="Phobius"/>
    </source>
</evidence>
<dbReference type="EMBL" id="JAEDAK010000002">
    <property type="protein sequence ID" value="MBH9575912.1"/>
    <property type="molecule type" value="Genomic_DNA"/>
</dbReference>
<evidence type="ECO:0000256" key="3">
    <source>
        <dbReference type="ARBA" id="ARBA00022553"/>
    </source>
</evidence>
<dbReference type="InterPro" id="IPR011623">
    <property type="entry name" value="7TMR_DISM_rcpt_extracell_dom1"/>
</dbReference>
<dbReference type="SUPFAM" id="SSF47384">
    <property type="entry name" value="Homodimeric domain of signal transducing histidine kinase"/>
    <property type="match status" value="1"/>
</dbReference>
<dbReference type="InterPro" id="IPR036890">
    <property type="entry name" value="HATPase_C_sf"/>
</dbReference>
<dbReference type="InterPro" id="IPR036097">
    <property type="entry name" value="HisK_dim/P_sf"/>
</dbReference>
<dbReference type="Proteomes" id="UP000613266">
    <property type="component" value="Unassembled WGS sequence"/>
</dbReference>
<dbReference type="SMART" id="SM00387">
    <property type="entry name" value="HATPase_c"/>
    <property type="match status" value="1"/>
</dbReference>
<dbReference type="PRINTS" id="PR00344">
    <property type="entry name" value="BCTRLSENSOR"/>
</dbReference>
<protein>
    <recommendedName>
        <fullName evidence="2">histidine kinase</fullName>
        <ecNumber evidence="2">2.7.13.3</ecNumber>
    </recommendedName>
</protein>
<evidence type="ECO:0000313" key="10">
    <source>
        <dbReference type="Proteomes" id="UP000613266"/>
    </source>
</evidence>
<keyword evidence="7" id="KW-0472">Membrane</keyword>
<evidence type="ECO:0000256" key="2">
    <source>
        <dbReference type="ARBA" id="ARBA00012438"/>
    </source>
</evidence>
<dbReference type="AlphaFoldDB" id="A0A931NCT3"/>
<keyword evidence="6" id="KW-0175">Coiled coil</keyword>
<keyword evidence="5 9" id="KW-0418">Kinase</keyword>
<dbReference type="InterPro" id="IPR003594">
    <property type="entry name" value="HATPase_dom"/>
</dbReference>
<feature type="domain" description="Histidine kinase" evidence="8">
    <location>
        <begin position="402"/>
        <end position="606"/>
    </location>
</feature>
<evidence type="ECO:0000256" key="5">
    <source>
        <dbReference type="ARBA" id="ARBA00022777"/>
    </source>
</evidence>
<feature type="transmembrane region" description="Helical" evidence="7">
    <location>
        <begin position="185"/>
        <end position="210"/>
    </location>
</feature>
<dbReference type="CDD" id="cd00082">
    <property type="entry name" value="HisKA"/>
    <property type="match status" value="1"/>
</dbReference>
<keyword evidence="4" id="KW-0808">Transferase</keyword>
<dbReference type="EC" id="2.7.13.3" evidence="2"/>
<feature type="transmembrane region" description="Helical" evidence="7">
    <location>
        <begin position="156"/>
        <end position="178"/>
    </location>
</feature>
<proteinExistence type="predicted"/>
<evidence type="ECO:0000313" key="9">
    <source>
        <dbReference type="EMBL" id="MBH9575912.1"/>
    </source>
</evidence>
<feature type="transmembrane region" description="Helical" evidence="7">
    <location>
        <begin position="304"/>
        <end position="326"/>
    </location>
</feature>
<dbReference type="InterPro" id="IPR003661">
    <property type="entry name" value="HisK_dim/P_dom"/>
</dbReference>
<gene>
    <name evidence="9" type="ORF">I7X39_03240</name>
</gene>
<dbReference type="PROSITE" id="PS50109">
    <property type="entry name" value="HIS_KIN"/>
    <property type="match status" value="1"/>
</dbReference>
<dbReference type="RefSeq" id="WP_198109534.1">
    <property type="nucleotide sequence ID" value="NZ_JAEDAK010000002.1"/>
</dbReference>
<comment type="caution">
    <text evidence="9">The sequence shown here is derived from an EMBL/GenBank/DDBJ whole genome shotgun (WGS) entry which is preliminary data.</text>
</comment>
<name>A0A931NCT3_9BURK</name>
<dbReference type="PANTHER" id="PTHR43047:SF9">
    <property type="entry name" value="HISTIDINE KINASE"/>
    <property type="match status" value="1"/>
</dbReference>
<dbReference type="SUPFAM" id="SSF55874">
    <property type="entry name" value="ATPase domain of HSP90 chaperone/DNA topoisomerase II/histidine kinase"/>
    <property type="match status" value="1"/>
</dbReference>
<dbReference type="SMART" id="SM00388">
    <property type="entry name" value="HisKA"/>
    <property type="match status" value="1"/>
</dbReference>
<dbReference type="PANTHER" id="PTHR43047">
    <property type="entry name" value="TWO-COMPONENT HISTIDINE PROTEIN KINASE"/>
    <property type="match status" value="1"/>
</dbReference>
<reference evidence="9" key="1">
    <citation type="submission" date="2020-12" db="EMBL/GenBank/DDBJ databases">
        <title>The genome sequence of Inhella sp. 1Y17.</title>
        <authorList>
            <person name="Liu Y."/>
        </authorList>
    </citation>
    <scope>NUCLEOTIDE SEQUENCE</scope>
    <source>
        <strain evidence="9">1Y17</strain>
    </source>
</reference>
<keyword evidence="7" id="KW-1133">Transmembrane helix</keyword>